<protein>
    <submittedName>
        <fullName evidence="4">TPR repeat-containing protein 08</fullName>
    </submittedName>
</protein>
<dbReference type="Proteomes" id="UP000245243">
    <property type="component" value="Chromosome I"/>
</dbReference>
<dbReference type="Gene3D" id="1.25.40.10">
    <property type="entry name" value="Tetratricopeptide repeat domain"/>
    <property type="match status" value="1"/>
</dbReference>
<dbReference type="InterPro" id="IPR019734">
    <property type="entry name" value="TPR_rpt"/>
</dbReference>
<dbReference type="SMART" id="SM00028">
    <property type="entry name" value="TPR"/>
    <property type="match status" value="1"/>
</dbReference>
<dbReference type="AlphaFoldDB" id="A0A2U3RNA9"/>
<dbReference type="PROSITE" id="PS50005">
    <property type="entry name" value="TPR"/>
    <property type="match status" value="1"/>
</dbReference>
<reference evidence="5" key="1">
    <citation type="submission" date="2018-03" db="EMBL/GenBank/DDBJ databases">
        <authorList>
            <person name="Batty M. E."/>
            <person name="Batty M E."/>
        </authorList>
    </citation>
    <scope>NUCLEOTIDE SEQUENCE [LARGE SCALE GENOMIC DNA]</scope>
</reference>
<gene>
    <name evidence="4" type="ORF">KARP_00443</name>
</gene>
<evidence type="ECO:0000256" key="2">
    <source>
        <dbReference type="ARBA" id="ARBA00022803"/>
    </source>
</evidence>
<accession>A0A2U3RNA9</accession>
<dbReference type="InterPro" id="IPR051685">
    <property type="entry name" value="Ycf3/AcsC/BcsC/TPR_MFPF"/>
</dbReference>
<keyword evidence="2 3" id="KW-0802">TPR repeat</keyword>
<dbReference type="PANTHER" id="PTHR44943">
    <property type="entry name" value="CELLULOSE SYNTHASE OPERON PROTEIN C"/>
    <property type="match status" value="1"/>
</dbReference>
<evidence type="ECO:0000256" key="3">
    <source>
        <dbReference type="PROSITE-ProRule" id="PRU00339"/>
    </source>
</evidence>
<evidence type="ECO:0000313" key="5">
    <source>
        <dbReference type="Proteomes" id="UP000245243"/>
    </source>
</evidence>
<dbReference type="EMBL" id="LS398548">
    <property type="protein sequence ID" value="SPR14578.1"/>
    <property type="molecule type" value="Genomic_DNA"/>
</dbReference>
<evidence type="ECO:0000313" key="4">
    <source>
        <dbReference type="EMBL" id="SPR14578.1"/>
    </source>
</evidence>
<dbReference type="InterPro" id="IPR011990">
    <property type="entry name" value="TPR-like_helical_dom_sf"/>
</dbReference>
<dbReference type="SUPFAM" id="SSF48452">
    <property type="entry name" value="TPR-like"/>
    <property type="match status" value="1"/>
</dbReference>
<evidence type="ECO:0000256" key="1">
    <source>
        <dbReference type="ARBA" id="ARBA00022737"/>
    </source>
</evidence>
<dbReference type="PANTHER" id="PTHR44943:SF8">
    <property type="entry name" value="TPR REPEAT-CONTAINING PROTEIN MJ0263"/>
    <property type="match status" value="1"/>
</dbReference>
<organism evidence="4 5">
    <name type="scientific">Orientia tsutsugamushi</name>
    <name type="common">Rickettsia tsutsugamushi</name>
    <dbReference type="NCBI Taxonomy" id="784"/>
    <lineage>
        <taxon>Bacteria</taxon>
        <taxon>Pseudomonadati</taxon>
        <taxon>Pseudomonadota</taxon>
        <taxon>Alphaproteobacteria</taxon>
        <taxon>Rickettsiales</taxon>
        <taxon>Rickettsiaceae</taxon>
        <taxon>Rickettsieae</taxon>
        <taxon>Orientia</taxon>
    </lineage>
</organism>
<proteinExistence type="predicted"/>
<sequence>MKQLGQYQDAIKNYDIAIKYKPDSAEAYINKGVALNELGQYQEAIENFDIAIKYKPDLAEAYIRLLSKLENDVEWCYKNLI</sequence>
<feature type="repeat" description="TPR" evidence="3">
    <location>
        <begin position="25"/>
        <end position="58"/>
    </location>
</feature>
<dbReference type="Pfam" id="PF13432">
    <property type="entry name" value="TPR_16"/>
    <property type="match status" value="1"/>
</dbReference>
<keyword evidence="1" id="KW-0677">Repeat</keyword>
<dbReference type="PROSITE" id="PS50293">
    <property type="entry name" value="TPR_REGION"/>
    <property type="match status" value="1"/>
</dbReference>
<name>A0A2U3RNA9_ORITS</name>